<keyword evidence="7" id="KW-0812">Transmembrane</keyword>
<accession>A0A1V8P0R1</accession>
<comment type="similarity">
    <text evidence="5">Belongs to the methyl-accepting chemotaxis (MCP) protein family.</text>
</comment>
<evidence type="ECO:0000256" key="4">
    <source>
        <dbReference type="ARBA" id="ARBA00023224"/>
    </source>
</evidence>
<dbReference type="InterPro" id="IPR051310">
    <property type="entry name" value="MCP_chemotaxis"/>
</dbReference>
<dbReference type="GO" id="GO:0004888">
    <property type="term" value="F:transmembrane signaling receptor activity"/>
    <property type="evidence" value="ECO:0007669"/>
    <property type="project" value="TreeGrafter"/>
</dbReference>
<dbReference type="SUPFAM" id="SSF58104">
    <property type="entry name" value="Methyl-accepting chemotaxis protein (MCP) signaling domain"/>
    <property type="match status" value="1"/>
</dbReference>
<feature type="transmembrane region" description="Helical" evidence="7">
    <location>
        <begin position="57"/>
        <end position="78"/>
    </location>
</feature>
<keyword evidence="3" id="KW-0145">Chemotaxis</keyword>
<evidence type="ECO:0000256" key="5">
    <source>
        <dbReference type="ARBA" id="ARBA00029447"/>
    </source>
</evidence>
<keyword evidence="7" id="KW-1133">Transmembrane helix</keyword>
<keyword evidence="7" id="KW-0472">Membrane</keyword>
<comment type="subcellular location">
    <subcellularLocation>
        <location evidence="1">Cell inner membrane</location>
        <topology evidence="1">Multi-pass membrane protein</topology>
    </subcellularLocation>
</comment>
<dbReference type="PANTHER" id="PTHR43531:SF14">
    <property type="entry name" value="METHYL-ACCEPTING CHEMOTAXIS PROTEIN I-RELATED"/>
    <property type="match status" value="1"/>
</dbReference>
<dbReference type="PROSITE" id="PS50111">
    <property type="entry name" value="CHEMOTAXIS_TRANSDUC_2"/>
    <property type="match status" value="1"/>
</dbReference>
<evidence type="ECO:0000256" key="7">
    <source>
        <dbReference type="SAM" id="Phobius"/>
    </source>
</evidence>
<organism evidence="9 10">
    <name type="scientific">Citrobacter braakii</name>
    <dbReference type="NCBI Taxonomy" id="57706"/>
    <lineage>
        <taxon>Bacteria</taxon>
        <taxon>Pseudomonadati</taxon>
        <taxon>Pseudomonadota</taxon>
        <taxon>Gammaproteobacteria</taxon>
        <taxon>Enterobacterales</taxon>
        <taxon>Enterobacteriaceae</taxon>
        <taxon>Citrobacter</taxon>
        <taxon>Citrobacter freundii complex</taxon>
    </lineage>
</organism>
<dbReference type="FunFam" id="1.10.287.950:FF:000001">
    <property type="entry name" value="Methyl-accepting chemotaxis sensory transducer"/>
    <property type="match status" value="1"/>
</dbReference>
<protein>
    <recommendedName>
        <fullName evidence="8">Methyl-accepting transducer domain-containing protein</fullName>
    </recommendedName>
</protein>
<dbReference type="InterPro" id="IPR004089">
    <property type="entry name" value="MCPsignal_dom"/>
</dbReference>
<evidence type="ECO:0000256" key="3">
    <source>
        <dbReference type="ARBA" id="ARBA00022500"/>
    </source>
</evidence>
<dbReference type="Pfam" id="PF00015">
    <property type="entry name" value="MCPsignal"/>
    <property type="match status" value="1"/>
</dbReference>
<dbReference type="Proteomes" id="UP000192573">
    <property type="component" value="Unassembled WGS sequence"/>
</dbReference>
<reference evidence="9 10" key="1">
    <citation type="submission" date="2017-03" db="EMBL/GenBank/DDBJ databases">
        <authorList>
            <person name="Afonso C.L."/>
            <person name="Miller P.J."/>
            <person name="Scott M.A."/>
            <person name="Spackman E."/>
            <person name="Goraichik I."/>
            <person name="Dimitrov K.M."/>
            <person name="Suarez D.L."/>
            <person name="Swayne D.E."/>
        </authorList>
    </citation>
    <scope>NUCLEOTIDE SEQUENCE [LARGE SCALE GENOMIC DNA]</scope>
    <source>
        <strain evidence="9 10">ATCC 51113</strain>
    </source>
</reference>
<keyword evidence="4 6" id="KW-0807">Transducer</keyword>
<proteinExistence type="inferred from homology"/>
<dbReference type="GO" id="GO:0006935">
    <property type="term" value="P:chemotaxis"/>
    <property type="evidence" value="ECO:0007669"/>
    <property type="project" value="UniProtKB-KW"/>
</dbReference>
<dbReference type="GO" id="GO:0005886">
    <property type="term" value="C:plasma membrane"/>
    <property type="evidence" value="ECO:0007669"/>
    <property type="project" value="UniProtKB-SubCell"/>
</dbReference>
<feature type="transmembrane region" description="Helical" evidence="7">
    <location>
        <begin position="21"/>
        <end position="45"/>
    </location>
</feature>
<feature type="domain" description="Methyl-accepting transducer" evidence="8">
    <location>
        <begin position="136"/>
        <end position="365"/>
    </location>
</feature>
<dbReference type="GO" id="GO:0007165">
    <property type="term" value="P:signal transduction"/>
    <property type="evidence" value="ECO:0007669"/>
    <property type="project" value="UniProtKB-KW"/>
</dbReference>
<dbReference type="PANTHER" id="PTHR43531">
    <property type="entry name" value="PROTEIN ICFG"/>
    <property type="match status" value="1"/>
</dbReference>
<evidence type="ECO:0000313" key="10">
    <source>
        <dbReference type="Proteomes" id="UP000192573"/>
    </source>
</evidence>
<dbReference type="EMBL" id="NAEW01000004">
    <property type="protein sequence ID" value="OQM42239.1"/>
    <property type="molecule type" value="Genomic_DNA"/>
</dbReference>
<evidence type="ECO:0000313" key="9">
    <source>
        <dbReference type="EMBL" id="OQM42239.1"/>
    </source>
</evidence>
<evidence type="ECO:0000256" key="6">
    <source>
        <dbReference type="PROSITE-ProRule" id="PRU00284"/>
    </source>
</evidence>
<name>A0A1V8P0R1_CITBR</name>
<evidence type="ECO:0000256" key="2">
    <source>
        <dbReference type="ARBA" id="ARBA00022481"/>
    </source>
</evidence>
<dbReference type="AlphaFoldDB" id="A0A1V8P0R1"/>
<dbReference type="SMART" id="SM00283">
    <property type="entry name" value="MA"/>
    <property type="match status" value="1"/>
</dbReference>
<evidence type="ECO:0000259" key="8">
    <source>
        <dbReference type="PROSITE" id="PS50111"/>
    </source>
</evidence>
<evidence type="ECO:0000256" key="1">
    <source>
        <dbReference type="ARBA" id="ARBA00004429"/>
    </source>
</evidence>
<gene>
    <name evidence="9" type="ORF">BZK42_11990</name>
</gene>
<dbReference type="CDD" id="cd11386">
    <property type="entry name" value="MCP_signal"/>
    <property type="match status" value="1"/>
</dbReference>
<keyword evidence="2" id="KW-0488">Methylation</keyword>
<dbReference type="Gene3D" id="1.10.287.950">
    <property type="entry name" value="Methyl-accepting chemotaxis protein"/>
    <property type="match status" value="1"/>
</dbReference>
<comment type="caution">
    <text evidence="9">The sequence shown here is derived from an EMBL/GenBank/DDBJ whole genome shotgun (WGS) entry which is preliminary data.</text>
</comment>
<sequence length="387" mass="41614">MQLSVVLYFQRKHLMGALKNFPIRVTIMNIMVIMLLLVIADSLMLFTAEGVTGWRHITAAIIIALSAVVLFLTNIYLVRCLMVPLAELKRHLLSMADGNLNNRITLFGNNCVGQLYPLVSTLQKNNAEIVSSIRSCTSDLHSQMRTLSDENGALAARTEQGAAAVVETAASMEQLSATVGLNADNAVVASEMAREASASAQDSCKMVARVKNTMAETEAASVKINDITAIINSIAFQTNILALNASVEAARAGEQGRGFAVVASEVRNLAQRCAESAKDIAALITSATTLIQEGVTLAENAEASMSAMNDSIGNVSRVIGEIAISSEEQNRGIQQARMAVNEVDRITQQNHQMAEQSTSLVSALQQLTEQLNQDVDLFRLPDNAVLH</sequence>